<feature type="region of interest" description="Disordered" evidence="1">
    <location>
        <begin position="18"/>
        <end position="46"/>
    </location>
</feature>
<feature type="non-terminal residue" evidence="2">
    <location>
        <position position="69"/>
    </location>
</feature>
<accession>A0A382E337</accession>
<dbReference type="AlphaFoldDB" id="A0A382E337"/>
<gene>
    <name evidence="2" type="ORF">METZ01_LOCUS198030</name>
</gene>
<protein>
    <submittedName>
        <fullName evidence="2">Uncharacterized protein</fullName>
    </submittedName>
</protein>
<sequence>MALRLVAALLHCPLAAARRPGVDPVSPSPVPALGPAGPVGPADDLAGPVTLDGAPGPVPGDLAVAVGRG</sequence>
<organism evidence="2">
    <name type="scientific">marine metagenome</name>
    <dbReference type="NCBI Taxonomy" id="408172"/>
    <lineage>
        <taxon>unclassified sequences</taxon>
        <taxon>metagenomes</taxon>
        <taxon>ecological metagenomes</taxon>
    </lineage>
</organism>
<name>A0A382E337_9ZZZZ</name>
<feature type="compositionally biased region" description="Low complexity" evidence="1">
    <location>
        <begin position="33"/>
        <end position="46"/>
    </location>
</feature>
<reference evidence="2" key="1">
    <citation type="submission" date="2018-05" db="EMBL/GenBank/DDBJ databases">
        <authorList>
            <person name="Lanie J.A."/>
            <person name="Ng W.-L."/>
            <person name="Kazmierczak K.M."/>
            <person name="Andrzejewski T.M."/>
            <person name="Davidsen T.M."/>
            <person name="Wayne K.J."/>
            <person name="Tettelin H."/>
            <person name="Glass J.I."/>
            <person name="Rusch D."/>
            <person name="Podicherti R."/>
            <person name="Tsui H.-C.T."/>
            <person name="Winkler M.E."/>
        </authorList>
    </citation>
    <scope>NUCLEOTIDE SEQUENCE</scope>
</reference>
<proteinExistence type="predicted"/>
<evidence type="ECO:0000313" key="2">
    <source>
        <dbReference type="EMBL" id="SVB45176.1"/>
    </source>
</evidence>
<evidence type="ECO:0000256" key="1">
    <source>
        <dbReference type="SAM" id="MobiDB-lite"/>
    </source>
</evidence>
<dbReference type="EMBL" id="UINC01042479">
    <property type="protein sequence ID" value="SVB45176.1"/>
    <property type="molecule type" value="Genomic_DNA"/>
</dbReference>